<reference evidence="2" key="1">
    <citation type="submission" date="2022-08" db="UniProtKB">
        <authorList>
            <consortium name="EnsemblMetazoa"/>
        </authorList>
    </citation>
    <scope>IDENTIFICATION</scope>
    <source>
        <strain evidence="2">05x7-T-G4-1.051#20</strain>
    </source>
</reference>
<feature type="signal peptide" evidence="1">
    <location>
        <begin position="1"/>
        <end position="19"/>
    </location>
</feature>
<proteinExistence type="predicted"/>
<evidence type="ECO:0000256" key="1">
    <source>
        <dbReference type="SAM" id="SignalP"/>
    </source>
</evidence>
<keyword evidence="1" id="KW-0732">Signal</keyword>
<feature type="chain" id="PRO_5036462303" evidence="1">
    <location>
        <begin position="20"/>
        <end position="115"/>
    </location>
</feature>
<evidence type="ECO:0000313" key="3">
    <source>
        <dbReference type="Proteomes" id="UP000005408"/>
    </source>
</evidence>
<name>A0A8W8KC35_MAGGI</name>
<dbReference type="Proteomes" id="UP000005408">
    <property type="component" value="Unassembled WGS sequence"/>
</dbReference>
<evidence type="ECO:0000313" key="2">
    <source>
        <dbReference type="EnsemblMetazoa" id="G23274.2:cds"/>
    </source>
</evidence>
<accession>A0A8W8KC35</accession>
<protein>
    <submittedName>
        <fullName evidence="2">Uncharacterized protein</fullName>
    </submittedName>
</protein>
<keyword evidence="3" id="KW-1185">Reference proteome</keyword>
<dbReference type="AlphaFoldDB" id="A0A8W8KC35"/>
<dbReference type="EnsemblMetazoa" id="G23274.2">
    <property type="protein sequence ID" value="G23274.2:cds"/>
    <property type="gene ID" value="G23274"/>
</dbReference>
<organism evidence="2 3">
    <name type="scientific">Magallana gigas</name>
    <name type="common">Pacific oyster</name>
    <name type="synonym">Crassostrea gigas</name>
    <dbReference type="NCBI Taxonomy" id="29159"/>
    <lineage>
        <taxon>Eukaryota</taxon>
        <taxon>Metazoa</taxon>
        <taxon>Spiralia</taxon>
        <taxon>Lophotrochozoa</taxon>
        <taxon>Mollusca</taxon>
        <taxon>Bivalvia</taxon>
        <taxon>Autobranchia</taxon>
        <taxon>Pteriomorphia</taxon>
        <taxon>Ostreida</taxon>
        <taxon>Ostreoidea</taxon>
        <taxon>Ostreidae</taxon>
        <taxon>Magallana</taxon>
    </lineage>
</organism>
<sequence>MDIWLKVFIAFVVIQNVQTQSRPVVNTTCLELAKPSNQQYRLICSHYDYHCLLDKSYTQEFEVCREWKWIPGGKCAYFNTYGSGNVDESQCEPGINLTCSERISQFRSNSNIQCK</sequence>